<organism evidence="1 2">
    <name type="scientific">Cyclobacterium marinum (strain ATCC 25205 / DSM 745 / LMG 13164 / NCIMB 1802)</name>
    <name type="common">Flectobacillus marinus</name>
    <dbReference type="NCBI Taxonomy" id="880070"/>
    <lineage>
        <taxon>Bacteria</taxon>
        <taxon>Pseudomonadati</taxon>
        <taxon>Bacteroidota</taxon>
        <taxon>Cytophagia</taxon>
        <taxon>Cytophagales</taxon>
        <taxon>Cyclobacteriaceae</taxon>
        <taxon>Cyclobacterium</taxon>
    </lineage>
</organism>
<sequence length="298" mass="35327">MIVWSCSEKVDSDQELITIEIDLDQSKQGKLSDHFAKPEYIILDYPDSNPVINLYNVVFRDGLIFIRDNRSHNLFVFDEEGHVVNTINANGMGPGEYIQMDDFHVTEDRIYIQDTHLQKQLEFDSNGEFIKEIKNSYQNTNFYVADTYSIYFMSYKTDFKGYNFVRRDNSTGKEEFFYKIDKPLENIVRVDNLNGLKEIESKDLLYFSMPHATKVVFIDKFSGFLKDTYFFDFGKHNVADEKRGYEKREELKVLVRDRKLVSGIDLIHSYLDKYVLFVRQGLDQRHYIFMDHEFNILN</sequence>
<dbReference type="AlphaFoldDB" id="G0J0H3"/>
<name>G0J0H3_CYCMS</name>
<dbReference type="KEGG" id="cmr:Cycma_0105"/>
<dbReference type="STRING" id="880070.Cycma_0105"/>
<keyword evidence="2" id="KW-1185">Reference proteome</keyword>
<dbReference type="EMBL" id="CP002955">
    <property type="protein sequence ID" value="AEL23889.1"/>
    <property type="molecule type" value="Genomic_DNA"/>
</dbReference>
<dbReference type="RefSeq" id="WP_014018188.1">
    <property type="nucleotide sequence ID" value="NC_015914.1"/>
</dbReference>
<gene>
    <name evidence="1" type="ordered locus">Cycma_0105</name>
</gene>
<protein>
    <recommendedName>
        <fullName evidence="3">NHL repeat containing protein</fullName>
    </recommendedName>
</protein>
<evidence type="ECO:0008006" key="3">
    <source>
        <dbReference type="Google" id="ProtNLM"/>
    </source>
</evidence>
<accession>G0J0H3</accession>
<dbReference type="InterPro" id="IPR011042">
    <property type="entry name" value="6-blade_b-propeller_TolB-like"/>
</dbReference>
<proteinExistence type="predicted"/>
<reference evidence="2" key="1">
    <citation type="submission" date="2011-07" db="EMBL/GenBank/DDBJ databases">
        <title>The complete genome of Cyclobacterium marinum DSM 745.</title>
        <authorList>
            <person name="Lucas S."/>
            <person name="Han J."/>
            <person name="Lapidus A."/>
            <person name="Bruce D."/>
            <person name="Goodwin L."/>
            <person name="Pitluck S."/>
            <person name="Peters L."/>
            <person name="Kyrpides N."/>
            <person name="Mavromatis K."/>
            <person name="Ivanova N."/>
            <person name="Ovchinnikova G."/>
            <person name="Chertkov O."/>
            <person name="Detter J.C."/>
            <person name="Tapia R."/>
            <person name="Han C."/>
            <person name="Land M."/>
            <person name="Hauser L."/>
            <person name="Markowitz V."/>
            <person name="Cheng J.-F."/>
            <person name="Hugenholtz P."/>
            <person name="Woyke T."/>
            <person name="Wu D."/>
            <person name="Tindall B."/>
            <person name="Schuetze A."/>
            <person name="Brambilla E."/>
            <person name="Klenk H.-P."/>
            <person name="Eisen J.A."/>
        </authorList>
    </citation>
    <scope>NUCLEOTIDE SEQUENCE [LARGE SCALE GENOMIC DNA]</scope>
    <source>
        <strain evidence="2">ATCC 25205 / DSM 745 / LMG 13164 / NCIMB 1802</strain>
    </source>
</reference>
<evidence type="ECO:0000313" key="2">
    <source>
        <dbReference type="Proteomes" id="UP000001635"/>
    </source>
</evidence>
<dbReference type="Proteomes" id="UP000001635">
    <property type="component" value="Chromosome"/>
</dbReference>
<dbReference type="Pfam" id="PF17170">
    <property type="entry name" value="DUF5128"/>
    <property type="match status" value="1"/>
</dbReference>
<dbReference type="Gene3D" id="2.120.10.30">
    <property type="entry name" value="TolB, C-terminal domain"/>
    <property type="match status" value="1"/>
</dbReference>
<dbReference type="HOGENOM" id="CLU_932918_0_0_10"/>
<evidence type="ECO:0000313" key="1">
    <source>
        <dbReference type="EMBL" id="AEL23889.1"/>
    </source>
</evidence>